<sequence>MATSLAVMATGFSVLMATNTCCTAGQLRTAVSTVSFSSLTLPPLTPWFTVMTVLDWAGNAGQTVSPSRIRSARASALKPANTTLCAAPIRAQANMDATASGQVGMSQSWTVWKGRIQLSRWRAAAAQKLSLLETEKSCRAERSDTPSNPAASGMNAATLHLRRPETLTLQHLRRFLLRRLVLSFLFMSHVAVRSVGNCPEHLGAVLLAAILFSLNSSLEIDALAASLIRFSISCSITLSAGFSCVGGGGGGGGGVRLQGFPGEKLPGRASLTGAGGVLRIHLRVQVRRPVQRLQVHILRLCKHLQKSRLAVKRVYSLWPQQTHPDPEASVSEGPCSQDVRTVREHLQRPPLRGRRRLFVEAEQLLDPKAGAPVHRGGHLPDWRRLLGSPVVHDVLGGRERFELTRSGPSPWNSRQLVLTSRDSVPNLESGQHVRNRGRSSSASSRTDERHSPEASGGPAGQPGLPLASFLR</sequence>
<evidence type="ECO:0000313" key="4">
    <source>
        <dbReference type="Proteomes" id="UP000314294"/>
    </source>
</evidence>
<gene>
    <name evidence="3" type="ORF">EYF80_007182</name>
</gene>
<evidence type="ECO:0000256" key="1">
    <source>
        <dbReference type="SAM" id="MobiDB-lite"/>
    </source>
</evidence>
<evidence type="ECO:0000313" key="3">
    <source>
        <dbReference type="EMBL" id="TNN82664.1"/>
    </source>
</evidence>
<accession>A0A4Z2IYP0</accession>
<feature type="region of interest" description="Disordered" evidence="1">
    <location>
        <begin position="422"/>
        <end position="471"/>
    </location>
</feature>
<organism evidence="3 4">
    <name type="scientific">Liparis tanakae</name>
    <name type="common">Tanaka's snailfish</name>
    <dbReference type="NCBI Taxonomy" id="230148"/>
    <lineage>
        <taxon>Eukaryota</taxon>
        <taxon>Metazoa</taxon>
        <taxon>Chordata</taxon>
        <taxon>Craniata</taxon>
        <taxon>Vertebrata</taxon>
        <taxon>Euteleostomi</taxon>
        <taxon>Actinopterygii</taxon>
        <taxon>Neopterygii</taxon>
        <taxon>Teleostei</taxon>
        <taxon>Neoteleostei</taxon>
        <taxon>Acanthomorphata</taxon>
        <taxon>Eupercaria</taxon>
        <taxon>Perciformes</taxon>
        <taxon>Cottioidei</taxon>
        <taxon>Cottales</taxon>
        <taxon>Liparidae</taxon>
        <taxon>Liparis</taxon>
    </lineage>
</organism>
<feature type="chain" id="PRO_5021480199" evidence="2">
    <location>
        <begin position="18"/>
        <end position="471"/>
    </location>
</feature>
<proteinExistence type="predicted"/>
<dbReference type="EMBL" id="SRLO01000038">
    <property type="protein sequence ID" value="TNN82664.1"/>
    <property type="molecule type" value="Genomic_DNA"/>
</dbReference>
<feature type="signal peptide" evidence="2">
    <location>
        <begin position="1"/>
        <end position="17"/>
    </location>
</feature>
<evidence type="ECO:0000256" key="2">
    <source>
        <dbReference type="SAM" id="SignalP"/>
    </source>
</evidence>
<keyword evidence="4" id="KW-1185">Reference proteome</keyword>
<comment type="caution">
    <text evidence="3">The sequence shown here is derived from an EMBL/GenBank/DDBJ whole genome shotgun (WGS) entry which is preliminary data.</text>
</comment>
<dbReference type="AlphaFoldDB" id="A0A4Z2IYP0"/>
<dbReference type="Proteomes" id="UP000314294">
    <property type="component" value="Unassembled WGS sequence"/>
</dbReference>
<name>A0A4Z2IYP0_9TELE</name>
<feature type="compositionally biased region" description="Low complexity" evidence="1">
    <location>
        <begin position="461"/>
        <end position="471"/>
    </location>
</feature>
<keyword evidence="2" id="KW-0732">Signal</keyword>
<reference evidence="3 4" key="1">
    <citation type="submission" date="2019-03" db="EMBL/GenBank/DDBJ databases">
        <title>First draft genome of Liparis tanakae, snailfish: a comprehensive survey of snailfish specific genes.</title>
        <authorList>
            <person name="Kim W."/>
            <person name="Song I."/>
            <person name="Jeong J.-H."/>
            <person name="Kim D."/>
            <person name="Kim S."/>
            <person name="Ryu S."/>
            <person name="Song J.Y."/>
            <person name="Lee S.K."/>
        </authorList>
    </citation>
    <scope>NUCLEOTIDE SEQUENCE [LARGE SCALE GENOMIC DNA]</scope>
    <source>
        <tissue evidence="3">Muscle</tissue>
    </source>
</reference>
<protein>
    <submittedName>
        <fullName evidence="3">Uncharacterized protein</fullName>
    </submittedName>
</protein>
<dbReference type="OrthoDB" id="10571587at2759"/>